<protein>
    <submittedName>
        <fullName evidence="2">Uncharacterized protein</fullName>
    </submittedName>
</protein>
<feature type="compositionally biased region" description="Basic residues" evidence="1">
    <location>
        <begin position="44"/>
        <end position="54"/>
    </location>
</feature>
<organism evidence="2 3">
    <name type="scientific">Perkinsus chesapeaki</name>
    <name type="common">Clam parasite</name>
    <name type="synonym">Perkinsus andrewsi</name>
    <dbReference type="NCBI Taxonomy" id="330153"/>
    <lineage>
        <taxon>Eukaryota</taxon>
        <taxon>Sar</taxon>
        <taxon>Alveolata</taxon>
        <taxon>Perkinsozoa</taxon>
        <taxon>Perkinsea</taxon>
        <taxon>Perkinsida</taxon>
        <taxon>Perkinsidae</taxon>
        <taxon>Perkinsus</taxon>
    </lineage>
</organism>
<evidence type="ECO:0000256" key="1">
    <source>
        <dbReference type="SAM" id="MobiDB-lite"/>
    </source>
</evidence>
<dbReference type="AlphaFoldDB" id="A0A7J6LRG6"/>
<proteinExistence type="predicted"/>
<keyword evidence="3" id="KW-1185">Reference proteome</keyword>
<accession>A0A7J6LRG6</accession>
<dbReference type="Proteomes" id="UP000591131">
    <property type="component" value="Unassembled WGS sequence"/>
</dbReference>
<feature type="region of interest" description="Disordered" evidence="1">
    <location>
        <begin position="27"/>
        <end position="59"/>
    </location>
</feature>
<evidence type="ECO:0000313" key="2">
    <source>
        <dbReference type="EMBL" id="KAF4661813.1"/>
    </source>
</evidence>
<evidence type="ECO:0000313" key="3">
    <source>
        <dbReference type="Proteomes" id="UP000591131"/>
    </source>
</evidence>
<dbReference type="OrthoDB" id="432397at2759"/>
<gene>
    <name evidence="2" type="ORF">FOL47_006534</name>
</gene>
<dbReference type="EMBL" id="JAAPAO010000365">
    <property type="protein sequence ID" value="KAF4661813.1"/>
    <property type="molecule type" value="Genomic_DNA"/>
</dbReference>
<sequence length="397" mass="44119">MASLNASLSSLSVLEHQLEEELRSLVIPQHPKDTSSRIPQPHARVPRLRTRKNPAKKEKKIDGDEFLLALAEYAKQEDATPAQARPSPSPTNCLEALSACQAYERKRTKALVALFDTIGHLSTGSKDARRCLPVAVGRPLFSGASLPKENALPDRSEQSVSVVIRNVEVNLNGSRLAFLLVRGGEYYRDAAQLPCRWSQRLNLLNPLQRYRMVCGEAESYRVAILDRSAVVGLSDTFKSGGRVFFKDIRGHPLGYAETAICAEGTTYCLTVTPLEIGLHRKNFAPLKGMWPLLCLDGEHPLDILFNNPTRRASMSRVADSVELRSKSVVIERDEPFTSFAVFVVCGDNKVVGGTEELLIEDDDYDCEERCVEVDLFDEACVNKMGFVSLRVKVDKRS</sequence>
<comment type="caution">
    <text evidence="2">The sequence shown here is derived from an EMBL/GenBank/DDBJ whole genome shotgun (WGS) entry which is preliminary data.</text>
</comment>
<name>A0A7J6LRG6_PERCH</name>
<reference evidence="2 3" key="1">
    <citation type="submission" date="2020-04" db="EMBL/GenBank/DDBJ databases">
        <title>Perkinsus chesapeaki whole genome sequence.</title>
        <authorList>
            <person name="Bogema D.R."/>
        </authorList>
    </citation>
    <scope>NUCLEOTIDE SEQUENCE [LARGE SCALE GENOMIC DNA]</scope>
    <source>
        <strain evidence="2">ATCC PRA-425</strain>
    </source>
</reference>